<dbReference type="EMBL" id="AMCI01006543">
    <property type="protein sequence ID" value="EJW94156.1"/>
    <property type="molecule type" value="Genomic_DNA"/>
</dbReference>
<feature type="non-terminal residue" evidence="1">
    <location>
        <position position="33"/>
    </location>
</feature>
<proteinExistence type="predicted"/>
<gene>
    <name evidence="1" type="ORF">EVA_17737</name>
</gene>
<protein>
    <submittedName>
        <fullName evidence="1">Uncharacterized protein</fullName>
    </submittedName>
</protein>
<organism evidence="1">
    <name type="scientific">gut metagenome</name>
    <dbReference type="NCBI Taxonomy" id="749906"/>
    <lineage>
        <taxon>unclassified sequences</taxon>
        <taxon>metagenomes</taxon>
        <taxon>organismal metagenomes</taxon>
    </lineage>
</organism>
<sequence>MQSDLLFDLVPGESRRHISFAHGCISYAIAQTT</sequence>
<reference evidence="1" key="1">
    <citation type="journal article" date="2012" name="PLoS ONE">
        <title>Gene sets for utilization of primary and secondary nutrition supplies in the distal gut of endangered iberian lynx.</title>
        <authorList>
            <person name="Alcaide M."/>
            <person name="Messina E."/>
            <person name="Richter M."/>
            <person name="Bargiela R."/>
            <person name="Peplies J."/>
            <person name="Huws S.A."/>
            <person name="Newbold C.J."/>
            <person name="Golyshin P.N."/>
            <person name="Simon M.A."/>
            <person name="Lopez G."/>
            <person name="Yakimov M.M."/>
            <person name="Ferrer M."/>
        </authorList>
    </citation>
    <scope>NUCLEOTIDE SEQUENCE</scope>
</reference>
<accession>J9FGX3</accession>
<comment type="caution">
    <text evidence="1">The sequence shown here is derived from an EMBL/GenBank/DDBJ whole genome shotgun (WGS) entry which is preliminary data.</text>
</comment>
<name>J9FGX3_9ZZZZ</name>
<dbReference type="AlphaFoldDB" id="J9FGX3"/>
<evidence type="ECO:0000313" key="1">
    <source>
        <dbReference type="EMBL" id="EJW94156.1"/>
    </source>
</evidence>